<sequence>MRKSVRSTIILSIVLLTILSSYSSVFAEGLSDVKDEISDLKDQQEEIENKQGSLENKTNETEEKIEENQQQQTQVTDQIDAINTELDQTQRNILAKEKEITDTNNQITQLNKDIEDLKERIKKREALLKDRLRTLQQSGGNISYIEVLFGAQSFGDFINRASAVTTIMNQDKGIIESHAADKKELETKQKSLEEEKKALVSQKQELENLKATLDQQMAQKEKLMVQLEEEEHQLEHYKMSLEEQQETLAAQAAIIEKAKKQAQAEAARLEKLAKEQAQQNGSTGGGSGGSGGGLSAGGSGIFEWPATGRLSSGFGPRGSGYHLGIDIANSTGTPIKAAASGIVTRANWSDSYGNVVYIYHPQYDKTTVYAHMSSLSVSYGQSVGTLQPIGAMGNTGESYGSHLHFEVHNGGWDYHAGINPMSFLK</sequence>
<dbReference type="SUPFAM" id="SSF51261">
    <property type="entry name" value="Duplicated hybrid motif"/>
    <property type="match status" value="1"/>
</dbReference>
<name>A0A516KIN9_9BACI</name>
<accession>A0A516KIN9</accession>
<dbReference type="AlphaFoldDB" id="A0A516KIN9"/>
<dbReference type="KEGG" id="aqt:FN924_14350"/>
<dbReference type="InterPro" id="IPR011055">
    <property type="entry name" value="Dup_hybrid_motif"/>
</dbReference>
<gene>
    <name evidence="7" type="ORF">FN924_14350</name>
</gene>
<dbReference type="RefSeq" id="WP_143895619.1">
    <property type="nucleotide sequence ID" value="NZ_CP041666.1"/>
</dbReference>
<evidence type="ECO:0000259" key="5">
    <source>
        <dbReference type="Pfam" id="PF01551"/>
    </source>
</evidence>
<evidence type="ECO:0000313" key="7">
    <source>
        <dbReference type="EMBL" id="QDP41260.1"/>
    </source>
</evidence>
<evidence type="ECO:0000256" key="3">
    <source>
        <dbReference type="SAM" id="MobiDB-lite"/>
    </source>
</evidence>
<dbReference type="PANTHER" id="PTHR21666">
    <property type="entry name" value="PEPTIDASE-RELATED"/>
    <property type="match status" value="1"/>
</dbReference>
<feature type="chain" id="PRO_5021765676" evidence="4">
    <location>
        <begin position="28"/>
        <end position="425"/>
    </location>
</feature>
<dbReference type="Gene3D" id="6.10.250.3150">
    <property type="match status" value="1"/>
</dbReference>
<feature type="compositionally biased region" description="Gly residues" evidence="3">
    <location>
        <begin position="282"/>
        <end position="294"/>
    </location>
</feature>
<dbReference type="Proteomes" id="UP000315215">
    <property type="component" value="Chromosome"/>
</dbReference>
<dbReference type="EMBL" id="CP041666">
    <property type="protein sequence ID" value="QDP41260.1"/>
    <property type="molecule type" value="Genomic_DNA"/>
</dbReference>
<dbReference type="Gene3D" id="2.70.70.10">
    <property type="entry name" value="Glucose Permease (Domain IIA)"/>
    <property type="match status" value="1"/>
</dbReference>
<feature type="domain" description="Peptidoglycan hydrolase PcsB coiled-coil" evidence="6">
    <location>
        <begin position="114"/>
        <end position="188"/>
    </location>
</feature>
<reference evidence="7 8" key="1">
    <citation type="submission" date="2019-07" db="EMBL/GenBank/DDBJ databases">
        <authorList>
            <person name="Li J."/>
        </authorList>
    </citation>
    <scope>NUCLEOTIDE SEQUENCE [LARGE SCALE GENOMIC DNA]</scope>
    <source>
        <strain evidence="7 8">TKL69</strain>
    </source>
</reference>
<dbReference type="PANTHER" id="PTHR21666:SF270">
    <property type="entry name" value="MUREIN HYDROLASE ACTIVATOR ENVC"/>
    <property type="match status" value="1"/>
</dbReference>
<dbReference type="SUPFAM" id="SSF90257">
    <property type="entry name" value="Myosin rod fragments"/>
    <property type="match status" value="1"/>
</dbReference>
<dbReference type="InterPro" id="IPR057309">
    <property type="entry name" value="PcsB_CC"/>
</dbReference>
<organism evidence="7 8">
    <name type="scientific">Radiobacillus deserti</name>
    <dbReference type="NCBI Taxonomy" id="2594883"/>
    <lineage>
        <taxon>Bacteria</taxon>
        <taxon>Bacillati</taxon>
        <taxon>Bacillota</taxon>
        <taxon>Bacilli</taxon>
        <taxon>Bacillales</taxon>
        <taxon>Bacillaceae</taxon>
        <taxon>Radiobacillus</taxon>
    </lineage>
</organism>
<dbReference type="Pfam" id="PF24568">
    <property type="entry name" value="CC_PcsB"/>
    <property type="match status" value="1"/>
</dbReference>
<dbReference type="InterPro" id="IPR016047">
    <property type="entry name" value="M23ase_b-sheet_dom"/>
</dbReference>
<evidence type="ECO:0000256" key="2">
    <source>
        <dbReference type="SAM" id="Coils"/>
    </source>
</evidence>
<dbReference type="GO" id="GO:0004222">
    <property type="term" value="F:metalloendopeptidase activity"/>
    <property type="evidence" value="ECO:0007669"/>
    <property type="project" value="TreeGrafter"/>
</dbReference>
<feature type="coiled-coil region" evidence="2">
    <location>
        <begin position="30"/>
        <end position="138"/>
    </location>
</feature>
<protein>
    <submittedName>
        <fullName evidence="7">Peptidoglycan DD-metalloendopeptidase family protein</fullName>
    </submittedName>
</protein>
<feature type="signal peptide" evidence="4">
    <location>
        <begin position="1"/>
        <end position="27"/>
    </location>
</feature>
<evidence type="ECO:0000259" key="6">
    <source>
        <dbReference type="Pfam" id="PF24568"/>
    </source>
</evidence>
<keyword evidence="8" id="KW-1185">Reference proteome</keyword>
<dbReference type="InterPro" id="IPR050570">
    <property type="entry name" value="Cell_wall_metabolism_enzyme"/>
</dbReference>
<feature type="region of interest" description="Disordered" evidence="3">
    <location>
        <begin position="266"/>
        <end position="294"/>
    </location>
</feature>
<evidence type="ECO:0000256" key="1">
    <source>
        <dbReference type="ARBA" id="ARBA00022729"/>
    </source>
</evidence>
<evidence type="ECO:0000313" key="8">
    <source>
        <dbReference type="Proteomes" id="UP000315215"/>
    </source>
</evidence>
<keyword evidence="1 4" id="KW-0732">Signal</keyword>
<dbReference type="CDD" id="cd12797">
    <property type="entry name" value="M23_peptidase"/>
    <property type="match status" value="1"/>
</dbReference>
<keyword evidence="2" id="KW-0175">Coiled coil</keyword>
<evidence type="ECO:0000256" key="4">
    <source>
        <dbReference type="SAM" id="SignalP"/>
    </source>
</evidence>
<feature type="domain" description="M23ase beta-sheet core" evidence="5">
    <location>
        <begin position="321"/>
        <end position="411"/>
    </location>
</feature>
<proteinExistence type="predicted"/>
<dbReference type="Pfam" id="PF01551">
    <property type="entry name" value="Peptidase_M23"/>
    <property type="match status" value="1"/>
</dbReference>
<dbReference type="OrthoDB" id="9805070at2"/>